<evidence type="ECO:0000256" key="1">
    <source>
        <dbReference type="ARBA" id="ARBA00022729"/>
    </source>
</evidence>
<comment type="caution">
    <text evidence="3">The sequence shown here is derived from an EMBL/GenBank/DDBJ whole genome shotgun (WGS) entry which is preliminary data.</text>
</comment>
<dbReference type="PANTHER" id="PTHR13544:SF0">
    <property type="entry name" value="THIOREDOXIN REDUCTASE-LIKE SELENOPROTEIN T"/>
    <property type="match status" value="1"/>
</dbReference>
<dbReference type="EMBL" id="JXLN01014069">
    <property type="protein sequence ID" value="KPM09778.1"/>
    <property type="molecule type" value="Genomic_DNA"/>
</dbReference>
<dbReference type="SUPFAM" id="SSF52833">
    <property type="entry name" value="Thioredoxin-like"/>
    <property type="match status" value="1"/>
</dbReference>
<dbReference type="InterPro" id="IPR019389">
    <property type="entry name" value="Selenoprotein_T"/>
</dbReference>
<dbReference type="InterPro" id="IPR036249">
    <property type="entry name" value="Thioredoxin-like_sf"/>
</dbReference>
<dbReference type="GO" id="GO:0045454">
    <property type="term" value="P:cell redox homeostasis"/>
    <property type="evidence" value="ECO:0007669"/>
    <property type="project" value="TreeGrafter"/>
</dbReference>
<sequence length="110" mass="12627">MIIIALLITNISPFTYFGVNTPQFWLWMREHKLYACLMVFFLSNTFESQLMSSGAFEIFYNDVPIWSKLTTGRIPSPNELIDMIENQHKFDQSAMFTSGPIRSTSTSGQS</sequence>
<dbReference type="Gene3D" id="3.40.30.10">
    <property type="entry name" value="Glutaredoxin"/>
    <property type="match status" value="1"/>
</dbReference>
<accession>A0A132AFL2</accession>
<dbReference type="Pfam" id="PF10262">
    <property type="entry name" value="Rdx"/>
    <property type="match status" value="1"/>
</dbReference>
<evidence type="ECO:0000256" key="2">
    <source>
        <dbReference type="ARBA" id="ARBA00023284"/>
    </source>
</evidence>
<evidence type="ECO:0000313" key="3">
    <source>
        <dbReference type="EMBL" id="KPM09778.1"/>
    </source>
</evidence>
<dbReference type="OrthoDB" id="60822at2759"/>
<dbReference type="InterPro" id="IPR011893">
    <property type="entry name" value="Selenoprotein_Rdx-typ"/>
</dbReference>
<dbReference type="GO" id="GO:0005789">
    <property type="term" value="C:endoplasmic reticulum membrane"/>
    <property type="evidence" value="ECO:0007669"/>
    <property type="project" value="TreeGrafter"/>
</dbReference>
<dbReference type="Proteomes" id="UP000616769">
    <property type="component" value="Unassembled WGS sequence"/>
</dbReference>
<dbReference type="GO" id="GO:0004791">
    <property type="term" value="F:thioredoxin-disulfide reductase (NADPH) activity"/>
    <property type="evidence" value="ECO:0007669"/>
    <property type="project" value="TreeGrafter"/>
</dbReference>
<keyword evidence="1" id="KW-0732">Signal</keyword>
<gene>
    <name evidence="3" type="ORF">QR98_0083230</name>
</gene>
<reference evidence="3 4" key="1">
    <citation type="journal article" date="2015" name="Parasit. Vectors">
        <title>Draft genome of the scabies mite.</title>
        <authorList>
            <person name="Rider S.D.Jr."/>
            <person name="Morgan M.S."/>
            <person name="Arlian L.G."/>
        </authorList>
    </citation>
    <scope>NUCLEOTIDE SEQUENCE [LARGE SCALE GENOMIC DNA]</scope>
    <source>
        <strain evidence="3">Arlian Lab</strain>
    </source>
</reference>
<evidence type="ECO:0000313" key="4">
    <source>
        <dbReference type="Proteomes" id="UP000616769"/>
    </source>
</evidence>
<dbReference type="PANTHER" id="PTHR13544">
    <property type="entry name" value="SELENOPROTEIN T"/>
    <property type="match status" value="1"/>
</dbReference>
<dbReference type="AlphaFoldDB" id="A0A132AFL2"/>
<dbReference type="VEuPathDB" id="VectorBase:SSCA003973"/>
<name>A0A132AFL2_SARSC</name>
<dbReference type="NCBIfam" id="TIGR02174">
    <property type="entry name" value="CXXU_selWTH"/>
    <property type="match status" value="1"/>
</dbReference>
<organism evidence="3 4">
    <name type="scientific">Sarcoptes scabiei</name>
    <name type="common">Itch mite</name>
    <name type="synonym">Acarus scabiei</name>
    <dbReference type="NCBI Taxonomy" id="52283"/>
    <lineage>
        <taxon>Eukaryota</taxon>
        <taxon>Metazoa</taxon>
        <taxon>Ecdysozoa</taxon>
        <taxon>Arthropoda</taxon>
        <taxon>Chelicerata</taxon>
        <taxon>Arachnida</taxon>
        <taxon>Acari</taxon>
        <taxon>Acariformes</taxon>
        <taxon>Sarcoptiformes</taxon>
        <taxon>Astigmata</taxon>
        <taxon>Psoroptidia</taxon>
        <taxon>Sarcoptoidea</taxon>
        <taxon>Sarcoptidae</taxon>
        <taxon>Sarcoptinae</taxon>
        <taxon>Sarcoptes</taxon>
    </lineage>
</organism>
<keyword evidence="2" id="KW-0676">Redox-active center</keyword>
<proteinExistence type="predicted"/>
<protein>
    <submittedName>
        <fullName evidence="3">Rdx domain containing protein</fullName>
    </submittedName>
</protein>